<feature type="domain" description="PAC" evidence="2">
    <location>
        <begin position="203"/>
        <end position="255"/>
    </location>
</feature>
<dbReference type="InterPro" id="IPR013656">
    <property type="entry name" value="PAS_4"/>
</dbReference>
<dbReference type="Gene3D" id="3.30.70.270">
    <property type="match status" value="1"/>
</dbReference>
<dbReference type="InterPro" id="IPR000014">
    <property type="entry name" value="PAS"/>
</dbReference>
<gene>
    <name evidence="5" type="ORF">J2Z35_000545</name>
</gene>
<dbReference type="EMBL" id="JAGGLI010000004">
    <property type="protein sequence ID" value="MBP2026754.1"/>
    <property type="molecule type" value="Genomic_DNA"/>
</dbReference>
<dbReference type="CDD" id="cd01949">
    <property type="entry name" value="GGDEF"/>
    <property type="match status" value="1"/>
</dbReference>
<dbReference type="InterPro" id="IPR035965">
    <property type="entry name" value="PAS-like_dom_sf"/>
</dbReference>
<dbReference type="Gene3D" id="3.30.450.20">
    <property type="entry name" value="PAS domain"/>
    <property type="match status" value="3"/>
</dbReference>
<dbReference type="InterPro" id="IPR029787">
    <property type="entry name" value="Nucleotide_cyclase"/>
</dbReference>
<dbReference type="PANTHER" id="PTHR43155">
    <property type="entry name" value="CYCLIC DI-GMP PHOSPHODIESTERASE PA4108-RELATED"/>
    <property type="match status" value="1"/>
</dbReference>
<dbReference type="SUPFAM" id="SSF109604">
    <property type="entry name" value="HD-domain/PDEase-like"/>
    <property type="match status" value="1"/>
</dbReference>
<dbReference type="NCBIfam" id="TIGR00229">
    <property type="entry name" value="sensory_box"/>
    <property type="match status" value="2"/>
</dbReference>
<dbReference type="PROSITE" id="PS50113">
    <property type="entry name" value="PAC"/>
    <property type="match status" value="2"/>
</dbReference>
<dbReference type="InterPro" id="IPR001610">
    <property type="entry name" value="PAC"/>
</dbReference>
<dbReference type="SUPFAM" id="SSF55073">
    <property type="entry name" value="Nucleotide cyclase"/>
    <property type="match status" value="1"/>
</dbReference>
<name>A0ABS4KG58_9FIRM</name>
<dbReference type="PROSITE" id="PS51832">
    <property type="entry name" value="HD_GYP"/>
    <property type="match status" value="1"/>
</dbReference>
<proteinExistence type="predicted"/>
<dbReference type="NCBIfam" id="TIGR00254">
    <property type="entry name" value="GGDEF"/>
    <property type="match status" value="1"/>
</dbReference>
<reference evidence="5 6" key="1">
    <citation type="submission" date="2021-03" db="EMBL/GenBank/DDBJ databases">
        <title>Genomic Encyclopedia of Type Strains, Phase IV (KMG-IV): sequencing the most valuable type-strain genomes for metagenomic binning, comparative biology and taxonomic classification.</title>
        <authorList>
            <person name="Goeker M."/>
        </authorList>
    </citation>
    <scope>NUCLEOTIDE SEQUENCE [LARGE SCALE GENOMIC DNA]</scope>
    <source>
        <strain evidence="5 6">DSM 27512</strain>
    </source>
</reference>
<feature type="domain" description="PAC" evidence="2">
    <location>
        <begin position="331"/>
        <end position="383"/>
    </location>
</feature>
<evidence type="ECO:0000259" key="3">
    <source>
        <dbReference type="PROSITE" id="PS50887"/>
    </source>
</evidence>
<dbReference type="Pfam" id="PF08448">
    <property type="entry name" value="PAS_4"/>
    <property type="match status" value="1"/>
</dbReference>
<keyword evidence="6" id="KW-1185">Reference proteome</keyword>
<organism evidence="5 6">
    <name type="scientific">Acetoanaerobium pronyense</name>
    <dbReference type="NCBI Taxonomy" id="1482736"/>
    <lineage>
        <taxon>Bacteria</taxon>
        <taxon>Bacillati</taxon>
        <taxon>Bacillota</taxon>
        <taxon>Clostridia</taxon>
        <taxon>Peptostreptococcales</taxon>
        <taxon>Filifactoraceae</taxon>
        <taxon>Acetoanaerobium</taxon>
    </lineage>
</organism>
<comment type="caution">
    <text evidence="5">The sequence shown here is derived from an EMBL/GenBank/DDBJ whole genome shotgun (WGS) entry which is preliminary data.</text>
</comment>
<evidence type="ECO:0000313" key="6">
    <source>
        <dbReference type="Proteomes" id="UP001314903"/>
    </source>
</evidence>
<feature type="domain" description="PAS" evidence="1">
    <location>
        <begin position="256"/>
        <end position="327"/>
    </location>
</feature>
<dbReference type="Pfam" id="PF00990">
    <property type="entry name" value="GGDEF"/>
    <property type="match status" value="1"/>
</dbReference>
<dbReference type="InterPro" id="IPR037522">
    <property type="entry name" value="HD_GYP_dom"/>
</dbReference>
<accession>A0ABS4KG58</accession>
<dbReference type="InterPro" id="IPR043128">
    <property type="entry name" value="Rev_trsase/Diguanyl_cyclase"/>
</dbReference>
<dbReference type="SMART" id="SM00086">
    <property type="entry name" value="PAC"/>
    <property type="match status" value="2"/>
</dbReference>
<evidence type="ECO:0000259" key="1">
    <source>
        <dbReference type="PROSITE" id="PS50112"/>
    </source>
</evidence>
<dbReference type="SUPFAM" id="SSF55785">
    <property type="entry name" value="PYP-like sensor domain (PAS domain)"/>
    <property type="match status" value="3"/>
</dbReference>
<dbReference type="Pfam" id="PF13426">
    <property type="entry name" value="PAS_9"/>
    <property type="match status" value="1"/>
</dbReference>
<evidence type="ECO:0000259" key="4">
    <source>
        <dbReference type="PROSITE" id="PS51832"/>
    </source>
</evidence>
<dbReference type="SMART" id="SM00267">
    <property type="entry name" value="GGDEF"/>
    <property type="match status" value="1"/>
</dbReference>
<dbReference type="PANTHER" id="PTHR43155:SF2">
    <property type="entry name" value="CYCLIC DI-GMP PHOSPHODIESTERASE PA4108"/>
    <property type="match status" value="1"/>
</dbReference>
<evidence type="ECO:0000259" key="2">
    <source>
        <dbReference type="PROSITE" id="PS50113"/>
    </source>
</evidence>
<dbReference type="SMART" id="SM00471">
    <property type="entry name" value="HDc"/>
    <property type="match status" value="1"/>
</dbReference>
<dbReference type="PROSITE" id="PS50887">
    <property type="entry name" value="GGDEF"/>
    <property type="match status" value="1"/>
</dbReference>
<evidence type="ECO:0000313" key="5">
    <source>
        <dbReference type="EMBL" id="MBP2026754.1"/>
    </source>
</evidence>
<dbReference type="Gene3D" id="1.10.3210.10">
    <property type="entry name" value="Hypothetical protein af1432"/>
    <property type="match status" value="1"/>
</dbReference>
<dbReference type="RefSeq" id="WP_209659100.1">
    <property type="nucleotide sequence ID" value="NZ_JAGGLI010000004.1"/>
</dbReference>
<feature type="domain" description="GGDEF" evidence="3">
    <location>
        <begin position="412"/>
        <end position="539"/>
    </location>
</feature>
<dbReference type="Proteomes" id="UP001314903">
    <property type="component" value="Unassembled WGS sequence"/>
</dbReference>
<dbReference type="CDD" id="cd00130">
    <property type="entry name" value="PAS"/>
    <property type="match status" value="2"/>
</dbReference>
<feature type="domain" description="HD-GYP" evidence="4">
    <location>
        <begin position="533"/>
        <end position="720"/>
    </location>
</feature>
<dbReference type="InterPro" id="IPR003607">
    <property type="entry name" value="HD/PDEase_dom"/>
</dbReference>
<dbReference type="CDD" id="cd00077">
    <property type="entry name" value="HDc"/>
    <property type="match status" value="1"/>
</dbReference>
<dbReference type="Pfam" id="PF08447">
    <property type="entry name" value="PAS_3"/>
    <property type="match status" value="1"/>
</dbReference>
<dbReference type="Pfam" id="PF13487">
    <property type="entry name" value="HD_5"/>
    <property type="match status" value="1"/>
</dbReference>
<dbReference type="InterPro" id="IPR013655">
    <property type="entry name" value="PAS_fold_3"/>
</dbReference>
<protein>
    <submittedName>
        <fullName evidence="5">Diguanylate cyclase (GGDEF)-like protein/PAS domain S-box-containing protein</fullName>
    </submittedName>
</protein>
<sequence length="720" mass="84178">MIYKNILETMPIAYARHKIIIDENQVPIDYEFLEVNSAFEKFTGLNKNDVIGKKITKIFPSISESKFNWIEIYGKIALDLGSETFEQFSDPLKKWYKIFALSDEKFYFQTFFVDIDEHVEAKNKLKESEDLLWKVMNSIPLRIFWKDKNLNYLGCNNNFLKDSGFESYKELVGKNDYDMNWREFADLYREDDQMVIDTEKVKLNFEEKVINANDELRWVKTSKLPIYEADGKVKGVLGIFEDITSKKLSEIEIEKEKNRYEELSKKSRSIAFEVDIEGKYTYINDVVKDVLGYSPEEIVEKKYFYDLTFGEEREKLKTFGEEILKTEGSVNDFEHKLFDKDGDAVWVLTNGSPLYSMTGEYIGFRGIDIDITKIKENEEKIIYLSYRDQLTGLYNRRFFEEEIKRLDTKRNYPMSVIMIDVNGLKLMNDAFGHKAGDDLIKTLANTMREVFRADDIISRVGGDEFVVLLPSTSEFDTEKLSERFLNNLKGKKVENLDISASIGYSTKEDESMLFEDVIKRAEAYMYNSKTLNRTKLRNKAIQDIINQLFIKVKDERVHASLVSKLCENIGMKMGFEEDEVKKIREMGLLHDVGKIAVPKEILEKTEELDYEDWKELKRHPEISYIILSSSSDYMKFSEAVLYHHEHFDGNGYPKKLKGEDIPLYSRIIAVADTYASMVLDRVYRKSISSKHALDLLKEASGKKLDPKIVDIFIEHRCYEF</sequence>
<dbReference type="PROSITE" id="PS50112">
    <property type="entry name" value="PAS"/>
    <property type="match status" value="1"/>
</dbReference>
<dbReference type="InterPro" id="IPR000700">
    <property type="entry name" value="PAS-assoc_C"/>
</dbReference>
<dbReference type="InterPro" id="IPR000160">
    <property type="entry name" value="GGDEF_dom"/>
</dbReference>
<dbReference type="SMART" id="SM00091">
    <property type="entry name" value="PAS"/>
    <property type="match status" value="2"/>
</dbReference>